<protein>
    <submittedName>
        <fullName evidence="5">Uncharacterized protein</fullName>
    </submittedName>
</protein>
<keyword evidence="4" id="KW-0732">Signal</keyword>
<evidence type="ECO:0000256" key="2">
    <source>
        <dbReference type="ARBA" id="ARBA00010421"/>
    </source>
</evidence>
<evidence type="ECO:0000256" key="3">
    <source>
        <dbReference type="ARBA" id="ARBA00022525"/>
    </source>
</evidence>
<keyword evidence="6" id="KW-1185">Reference proteome</keyword>
<evidence type="ECO:0000313" key="6">
    <source>
        <dbReference type="Proteomes" id="UP001175261"/>
    </source>
</evidence>
<comment type="similarity">
    <text evidence="2">Belongs to the cerato-platanin family.</text>
</comment>
<dbReference type="EMBL" id="JAPDFR010000004">
    <property type="protein sequence ID" value="KAK0387384.1"/>
    <property type="molecule type" value="Genomic_DNA"/>
</dbReference>
<feature type="signal peptide" evidence="4">
    <location>
        <begin position="1"/>
        <end position="18"/>
    </location>
</feature>
<dbReference type="AlphaFoldDB" id="A0AA39GJ21"/>
<name>A0AA39GJ21_SARSR</name>
<organism evidence="5 6">
    <name type="scientific">Sarocladium strictum</name>
    <name type="common">Black bundle disease fungus</name>
    <name type="synonym">Acremonium strictum</name>
    <dbReference type="NCBI Taxonomy" id="5046"/>
    <lineage>
        <taxon>Eukaryota</taxon>
        <taxon>Fungi</taxon>
        <taxon>Dikarya</taxon>
        <taxon>Ascomycota</taxon>
        <taxon>Pezizomycotina</taxon>
        <taxon>Sordariomycetes</taxon>
        <taxon>Hypocreomycetidae</taxon>
        <taxon>Hypocreales</taxon>
        <taxon>Sarocladiaceae</taxon>
        <taxon>Sarocladium</taxon>
    </lineage>
</organism>
<dbReference type="CDD" id="cd22778">
    <property type="entry name" value="DPBB_CEPL-like"/>
    <property type="match status" value="1"/>
</dbReference>
<evidence type="ECO:0000313" key="5">
    <source>
        <dbReference type="EMBL" id="KAK0387384.1"/>
    </source>
</evidence>
<reference evidence="5" key="1">
    <citation type="submission" date="2022-10" db="EMBL/GenBank/DDBJ databases">
        <title>Determination and structural analysis of whole genome sequence of Sarocladium strictum F4-1.</title>
        <authorList>
            <person name="Hu L."/>
            <person name="Jiang Y."/>
        </authorList>
    </citation>
    <scope>NUCLEOTIDE SEQUENCE</scope>
    <source>
        <strain evidence="5">F4-1</strain>
    </source>
</reference>
<dbReference type="SUPFAM" id="SSF50685">
    <property type="entry name" value="Barwin-like endoglucanases"/>
    <property type="match status" value="1"/>
</dbReference>
<keyword evidence="3" id="KW-0964">Secreted</keyword>
<dbReference type="Pfam" id="PF07249">
    <property type="entry name" value="Cerato-platanin"/>
    <property type="match status" value="1"/>
</dbReference>
<comment type="caution">
    <text evidence="5">The sequence shown here is derived from an EMBL/GenBank/DDBJ whole genome shotgun (WGS) entry which is preliminary data.</text>
</comment>
<dbReference type="GO" id="GO:0005576">
    <property type="term" value="C:extracellular region"/>
    <property type="evidence" value="ECO:0007669"/>
    <property type="project" value="UniProtKB-SubCell"/>
</dbReference>
<dbReference type="Gene3D" id="2.40.40.10">
    <property type="entry name" value="RlpA-like domain"/>
    <property type="match status" value="1"/>
</dbReference>
<comment type="subcellular location">
    <subcellularLocation>
        <location evidence="1">Secreted</location>
    </subcellularLocation>
</comment>
<evidence type="ECO:0000256" key="4">
    <source>
        <dbReference type="SAM" id="SignalP"/>
    </source>
</evidence>
<evidence type="ECO:0000256" key="1">
    <source>
        <dbReference type="ARBA" id="ARBA00004613"/>
    </source>
</evidence>
<dbReference type="Proteomes" id="UP001175261">
    <property type="component" value="Unassembled WGS sequence"/>
</dbReference>
<sequence>MQLSVLSVLSSMMALGSAVTLSYDTGYDQAARPLTSLACSDGVNGLITKYGWHTQGQVPHFPHIGGAAAVAGWNSPSCGTCWNLQYNGKSINILAVDHAASGFNIGQRAMDELTGGKAVELGRIDVQASQVSIKNCGV</sequence>
<dbReference type="InterPro" id="IPR010829">
    <property type="entry name" value="Cerato-platanin"/>
</dbReference>
<feature type="chain" id="PRO_5041355519" evidence="4">
    <location>
        <begin position="19"/>
        <end position="138"/>
    </location>
</feature>
<accession>A0AA39GJ21</accession>
<gene>
    <name evidence="5" type="ORF">NLU13_5696</name>
</gene>
<dbReference type="InterPro" id="IPR036908">
    <property type="entry name" value="RlpA-like_sf"/>
</dbReference>
<proteinExistence type="inferred from homology"/>